<dbReference type="Proteomes" id="UP000770330">
    <property type="component" value="Unassembled WGS sequence"/>
</dbReference>
<evidence type="ECO:0000313" key="4">
    <source>
        <dbReference type="Proteomes" id="UP000770330"/>
    </source>
</evidence>
<proteinExistence type="predicted"/>
<dbReference type="EMBL" id="JABZXO010000003">
    <property type="protein sequence ID" value="MBF1656736.1"/>
    <property type="molecule type" value="Genomic_DNA"/>
</dbReference>
<comment type="caution">
    <text evidence="3">The sequence shown here is derived from an EMBL/GenBank/DDBJ whole genome shotgun (WGS) entry which is preliminary data.</text>
</comment>
<dbReference type="AlphaFoldDB" id="A0A930KYL8"/>
<keyword evidence="2" id="KW-0472">Membrane</keyword>
<organism evidence="3 4">
    <name type="scientific">Rothia mucilaginosa</name>
    <dbReference type="NCBI Taxonomy" id="43675"/>
    <lineage>
        <taxon>Bacteria</taxon>
        <taxon>Bacillati</taxon>
        <taxon>Actinomycetota</taxon>
        <taxon>Actinomycetes</taxon>
        <taxon>Micrococcales</taxon>
        <taxon>Micrococcaceae</taxon>
        <taxon>Rothia</taxon>
    </lineage>
</organism>
<name>A0A930KYL8_9MICC</name>
<keyword evidence="2" id="KW-0812">Transmembrane</keyword>
<feature type="transmembrane region" description="Helical" evidence="2">
    <location>
        <begin position="145"/>
        <end position="167"/>
    </location>
</feature>
<gene>
    <name evidence="3" type="ORF">HXO61_02220</name>
</gene>
<reference evidence="3" key="1">
    <citation type="submission" date="2020-04" db="EMBL/GenBank/DDBJ databases">
        <title>Deep metagenomics examines the oral microbiome during advanced dental caries in children, revealing novel taxa and co-occurrences with host molecules.</title>
        <authorList>
            <person name="Baker J.L."/>
            <person name="Morton J.T."/>
            <person name="Dinis M."/>
            <person name="Alvarez R."/>
            <person name="Tran N.C."/>
            <person name="Knight R."/>
            <person name="Edlund A."/>
        </authorList>
    </citation>
    <scope>NUCLEOTIDE SEQUENCE</scope>
    <source>
        <strain evidence="3">JCVI_39_bin.18</strain>
    </source>
</reference>
<feature type="compositionally biased region" description="Polar residues" evidence="1">
    <location>
        <begin position="1"/>
        <end position="11"/>
    </location>
</feature>
<keyword evidence="2" id="KW-1133">Transmembrane helix</keyword>
<accession>A0A930KYL8</accession>
<protein>
    <submittedName>
        <fullName evidence="3">Uncharacterized protein</fullName>
    </submittedName>
</protein>
<feature type="region of interest" description="Disordered" evidence="1">
    <location>
        <begin position="1"/>
        <end position="56"/>
    </location>
</feature>
<feature type="transmembrane region" description="Helical" evidence="2">
    <location>
        <begin position="188"/>
        <end position="208"/>
    </location>
</feature>
<sequence length="209" mass="21974">MTTTQGHTMENQIPAPSFPEQNNANSPQPVPAGVAPGAPLGTATAGPALGVAPANVRDRDDSYQRIPDIYRVPAEHRRPYGETTGDFRGPGYFYSIGAFGASLGALALTLYAWVQVAALHAEARTRSGDYSSSAYSSSLSLSPNIMVIALLLVGLIPVGVSIWLAIYSAKVNAGHTTKYTSKMTTFNILAYIISGLSLLGLLGTLTMLS</sequence>
<evidence type="ECO:0000313" key="3">
    <source>
        <dbReference type="EMBL" id="MBF1656736.1"/>
    </source>
</evidence>
<evidence type="ECO:0000256" key="2">
    <source>
        <dbReference type="SAM" id="Phobius"/>
    </source>
</evidence>
<feature type="compositionally biased region" description="Low complexity" evidence="1">
    <location>
        <begin position="31"/>
        <end position="54"/>
    </location>
</feature>
<evidence type="ECO:0000256" key="1">
    <source>
        <dbReference type="SAM" id="MobiDB-lite"/>
    </source>
</evidence>
<feature type="transmembrane region" description="Helical" evidence="2">
    <location>
        <begin position="92"/>
        <end position="114"/>
    </location>
</feature>